<evidence type="ECO:0000256" key="2">
    <source>
        <dbReference type="ARBA" id="ARBA00022448"/>
    </source>
</evidence>
<feature type="transmembrane region" description="Helical" evidence="7">
    <location>
        <begin position="220"/>
        <end position="246"/>
    </location>
</feature>
<keyword evidence="4 7" id="KW-0812">Transmembrane</keyword>
<keyword evidence="3" id="KW-1003">Cell membrane</keyword>
<evidence type="ECO:0000313" key="9">
    <source>
        <dbReference type="EMBL" id="CAK1227176.1"/>
    </source>
</evidence>
<evidence type="ECO:0000256" key="4">
    <source>
        <dbReference type="ARBA" id="ARBA00022692"/>
    </source>
</evidence>
<feature type="transmembrane region" description="Helical" evidence="7">
    <location>
        <begin position="258"/>
        <end position="277"/>
    </location>
</feature>
<evidence type="ECO:0000256" key="3">
    <source>
        <dbReference type="ARBA" id="ARBA00022475"/>
    </source>
</evidence>
<dbReference type="PANTHER" id="PTHR43414">
    <property type="entry name" value="MULTIDRUG RESISTANCE PROTEIN MDTG"/>
    <property type="match status" value="1"/>
</dbReference>
<dbReference type="Gene3D" id="1.20.1250.20">
    <property type="entry name" value="MFS general substrate transporter like domains"/>
    <property type="match status" value="2"/>
</dbReference>
<feature type="transmembrane region" description="Helical" evidence="7">
    <location>
        <begin position="289"/>
        <end position="309"/>
    </location>
</feature>
<keyword evidence="2" id="KW-0813">Transport</keyword>
<evidence type="ECO:0000256" key="7">
    <source>
        <dbReference type="SAM" id="Phobius"/>
    </source>
</evidence>
<comment type="caution">
    <text evidence="9">The sequence shown here is derived from an EMBL/GenBank/DDBJ whole genome shotgun (WGS) entry which is preliminary data.</text>
</comment>
<feature type="transmembrane region" description="Helical" evidence="7">
    <location>
        <begin position="51"/>
        <end position="72"/>
    </location>
</feature>
<name>A0ABM9MMN4_9LACO</name>
<keyword evidence="6 7" id="KW-0472">Membrane</keyword>
<protein>
    <submittedName>
        <fullName evidence="9">MFS family (AraJ)</fullName>
    </submittedName>
</protein>
<dbReference type="InterPro" id="IPR001958">
    <property type="entry name" value="Tet-R_TetA/multi-R_MdtG-like"/>
</dbReference>
<dbReference type="SUPFAM" id="SSF103473">
    <property type="entry name" value="MFS general substrate transporter"/>
    <property type="match status" value="1"/>
</dbReference>
<proteinExistence type="predicted"/>
<dbReference type="GeneID" id="89537333"/>
<dbReference type="InterPro" id="IPR011701">
    <property type="entry name" value="MFS"/>
</dbReference>
<accession>A0ABM9MMN4</accession>
<dbReference type="RefSeq" id="WP_010692055.1">
    <property type="nucleotide sequence ID" value="NZ_CAUZLK010000001.1"/>
</dbReference>
<feature type="transmembrane region" description="Helical" evidence="7">
    <location>
        <begin position="141"/>
        <end position="160"/>
    </location>
</feature>
<dbReference type="InterPro" id="IPR020846">
    <property type="entry name" value="MFS_dom"/>
</dbReference>
<keyword evidence="10" id="KW-1185">Reference proteome</keyword>
<organism evidence="9 10">
    <name type="scientific">Fructobacillus fructosus</name>
    <dbReference type="NCBI Taxonomy" id="1631"/>
    <lineage>
        <taxon>Bacteria</taxon>
        <taxon>Bacillati</taxon>
        <taxon>Bacillota</taxon>
        <taxon>Bacilli</taxon>
        <taxon>Lactobacillales</taxon>
        <taxon>Lactobacillaceae</taxon>
        <taxon>Fructobacillus</taxon>
    </lineage>
</organism>
<dbReference type="PANTHER" id="PTHR43414:SF6">
    <property type="entry name" value="MULTIDRUG RESISTANCE PROTEIN MDTG"/>
    <property type="match status" value="1"/>
</dbReference>
<dbReference type="InterPro" id="IPR036259">
    <property type="entry name" value="MFS_trans_sf"/>
</dbReference>
<feature type="transmembrane region" description="Helical" evidence="7">
    <location>
        <begin position="84"/>
        <end position="106"/>
    </location>
</feature>
<dbReference type="Proteomes" id="UP001314261">
    <property type="component" value="Unassembled WGS sequence"/>
</dbReference>
<sequence length="405" mass="44628">MTNTSKTIDWKRNMWIIWLAVMMTGAAFSEIIPFLSLYIESMGSFTKDQLNFYSGAAFAVTFLVSAIVSPLWGKLADKSGRKLMMMRAALGLGLVMALTGLCQNVWQLILLRGLQGALGGFVSNSNALIATQTPKDQVGRALGIVVTGFTGGTLIGPLIGGSLATFLSYRQIFFITATIFVIVFFFIWLLVQEERPDQLSDDEKAKKPTVRFRDLPNRRILLALFVTTMLVQIVNMAINPIVALFVREVLAGHGNVTFITGVVAAMPGCATFIFASWFGRLGDRIGTKFMLQMGFVLAVIAFVPTAFVTTVFWLLFFRFSIGIADATLLPAIQTLISRNSPDDMVSRVFSYNQSFQSIGSVLGPMCGTLIASAFDYRAIFLFTAAVMAINGTLFYFNIYRNEKIH</sequence>
<dbReference type="PROSITE" id="PS50850">
    <property type="entry name" value="MFS"/>
    <property type="match status" value="1"/>
</dbReference>
<keyword evidence="5 7" id="KW-1133">Transmembrane helix</keyword>
<feature type="transmembrane region" description="Helical" evidence="7">
    <location>
        <begin position="380"/>
        <end position="399"/>
    </location>
</feature>
<feature type="transmembrane region" description="Helical" evidence="7">
    <location>
        <begin position="15"/>
        <end position="39"/>
    </location>
</feature>
<feature type="domain" description="Major facilitator superfamily (MFS) profile" evidence="8">
    <location>
        <begin position="13"/>
        <end position="402"/>
    </location>
</feature>
<evidence type="ECO:0000256" key="1">
    <source>
        <dbReference type="ARBA" id="ARBA00004651"/>
    </source>
</evidence>
<evidence type="ECO:0000313" key="10">
    <source>
        <dbReference type="Proteomes" id="UP001314261"/>
    </source>
</evidence>
<dbReference type="PRINTS" id="PR01035">
    <property type="entry name" value="TCRTETA"/>
</dbReference>
<dbReference type="EMBL" id="CAUZLR010000001">
    <property type="protein sequence ID" value="CAK1227176.1"/>
    <property type="molecule type" value="Genomic_DNA"/>
</dbReference>
<gene>
    <name evidence="9" type="ORF">R54839_PPFHFPJH_00251</name>
</gene>
<evidence type="ECO:0000256" key="6">
    <source>
        <dbReference type="ARBA" id="ARBA00023136"/>
    </source>
</evidence>
<feature type="transmembrane region" description="Helical" evidence="7">
    <location>
        <begin position="172"/>
        <end position="191"/>
    </location>
</feature>
<evidence type="ECO:0000259" key="8">
    <source>
        <dbReference type="PROSITE" id="PS50850"/>
    </source>
</evidence>
<evidence type="ECO:0000256" key="5">
    <source>
        <dbReference type="ARBA" id="ARBA00022989"/>
    </source>
</evidence>
<reference evidence="9 10" key="1">
    <citation type="submission" date="2023-10" db="EMBL/GenBank/DDBJ databases">
        <authorList>
            <person name="Botero Cardona J."/>
        </authorList>
    </citation>
    <scope>NUCLEOTIDE SEQUENCE [LARGE SCALE GENOMIC DNA]</scope>
    <source>
        <strain evidence="9 10">R-54839</strain>
    </source>
</reference>
<dbReference type="Pfam" id="PF07690">
    <property type="entry name" value="MFS_1"/>
    <property type="match status" value="1"/>
</dbReference>
<comment type="subcellular location">
    <subcellularLocation>
        <location evidence="1">Cell membrane</location>
        <topology evidence="1">Multi-pass membrane protein</topology>
    </subcellularLocation>
</comment>